<evidence type="ECO:0000313" key="11">
    <source>
        <dbReference type="EMBL" id="KAA0168557.1"/>
    </source>
</evidence>
<evidence type="ECO:0000256" key="7">
    <source>
        <dbReference type="SAM" id="MobiDB-lite"/>
    </source>
</evidence>
<dbReference type="Proteomes" id="UP000324907">
    <property type="component" value="Unassembled WGS sequence"/>
</dbReference>
<evidence type="ECO:0000256" key="5">
    <source>
        <dbReference type="ARBA" id="ARBA00022840"/>
    </source>
</evidence>
<feature type="domain" description="MIT" evidence="9">
    <location>
        <begin position="3"/>
        <end position="80"/>
    </location>
</feature>
<evidence type="ECO:0000313" key="13">
    <source>
        <dbReference type="EMBL" id="KAA0177826.1"/>
    </source>
</evidence>
<dbReference type="InterPro" id="IPR041569">
    <property type="entry name" value="AAA_lid_3"/>
</dbReference>
<evidence type="ECO:0000313" key="17">
    <source>
        <dbReference type="Proteomes" id="UP000325113"/>
    </source>
</evidence>
<dbReference type="InterPro" id="IPR003959">
    <property type="entry name" value="ATPase_AAA_core"/>
</dbReference>
<dbReference type="SUPFAM" id="SSF52540">
    <property type="entry name" value="P-loop containing nucleoside triphosphate hydrolases"/>
    <property type="match status" value="1"/>
</dbReference>
<dbReference type="Gene3D" id="1.10.8.60">
    <property type="match status" value="1"/>
</dbReference>
<dbReference type="OMA" id="IRRHEEW"/>
<dbReference type="Gene3D" id="1.20.58.80">
    <property type="entry name" value="Phosphotransferase system, lactose/cellobiose-type IIA subunit"/>
    <property type="match status" value="1"/>
</dbReference>
<evidence type="ECO:0008006" key="18">
    <source>
        <dbReference type="Google" id="ProtNLM"/>
    </source>
</evidence>
<feature type="domain" description="AAA+ ATPase" evidence="8">
    <location>
        <begin position="155"/>
        <end position="290"/>
    </location>
</feature>
<dbReference type="Pfam" id="PF09336">
    <property type="entry name" value="Vps4_C"/>
    <property type="match status" value="1"/>
</dbReference>
<dbReference type="EMBL" id="VLTM01000002">
    <property type="protein sequence ID" value="KAA0168557.1"/>
    <property type="molecule type" value="Genomic_DNA"/>
</dbReference>
<sequence length="422" mass="45994">MNVGEFREKGVACIQDAVKLDEAGKFAEAVKRYQEGVEQLIAFIRYVKDDSQRKFFSERVSGYLDRIKYLKGVGGSPSGGGGGAATARPGDKGAEESPDAEGARLEGALAGAIVSEKPNVKWTDVAGLATAKTALKEAVILPQRFPELYMGKRSPIKGILLYGPPGTGKSYLAKAVATEADSSFFSISSSDVMSKWQGESERLVRSLFKMARDRKPAIIFIDEIDSMCGARGDGQSESSRRVMTEFLVQMQGVGKGEDGVLVLGATNIPWGIDSAMRRRFEKRVYIALPETAARRAMFGIHIGDTDNDLTKEDLEVLAIMSEGMSGSDISVAVREALRMPIRRCQTATHFVRMHDGKFCPVPPGTPGATAMTIMEVPPRMLAVPRVTMEDFYVVMKKAKSSVGSEELTKYDEWTREFGEEGA</sequence>
<dbReference type="InterPro" id="IPR015415">
    <property type="entry name" value="Spast_Vps4_C"/>
</dbReference>
<keyword evidence="3" id="KW-0547">Nucleotide-binding</keyword>
<dbReference type="EMBL" id="VLTN01000004">
    <property type="protein sequence ID" value="KAA0156452.1"/>
    <property type="molecule type" value="Genomic_DNA"/>
</dbReference>
<name>A0A5A8E4Z8_CAFRO</name>
<dbReference type="GO" id="GO:0005524">
    <property type="term" value="F:ATP binding"/>
    <property type="evidence" value="ECO:0007669"/>
    <property type="project" value="UniProtKB-KW"/>
</dbReference>
<dbReference type="GO" id="GO:0016887">
    <property type="term" value="F:ATP hydrolysis activity"/>
    <property type="evidence" value="ECO:0007669"/>
    <property type="project" value="InterPro"/>
</dbReference>
<keyword evidence="6" id="KW-0472">Membrane</keyword>
<proteinExistence type="inferred from homology"/>
<dbReference type="Proteomes" id="UP000323011">
    <property type="component" value="Unassembled WGS sequence"/>
</dbReference>
<dbReference type="Proteomes" id="UP000325113">
    <property type="component" value="Unassembled WGS sequence"/>
</dbReference>
<dbReference type="GO" id="GO:0007033">
    <property type="term" value="P:vacuole organization"/>
    <property type="evidence" value="ECO:0007669"/>
    <property type="project" value="TreeGrafter"/>
</dbReference>
<dbReference type="GO" id="GO:0016197">
    <property type="term" value="P:endosomal transport"/>
    <property type="evidence" value="ECO:0007669"/>
    <property type="project" value="TreeGrafter"/>
</dbReference>
<keyword evidence="5" id="KW-0067">ATP-binding</keyword>
<evidence type="ECO:0000259" key="8">
    <source>
        <dbReference type="SMART" id="SM00382"/>
    </source>
</evidence>
<organism evidence="12 16">
    <name type="scientific">Cafeteria roenbergensis</name>
    <name type="common">Marine flagellate</name>
    <dbReference type="NCBI Taxonomy" id="33653"/>
    <lineage>
        <taxon>Eukaryota</taxon>
        <taxon>Sar</taxon>
        <taxon>Stramenopiles</taxon>
        <taxon>Bigyra</taxon>
        <taxon>Opalozoa</taxon>
        <taxon>Bicosoecida</taxon>
        <taxon>Cafeteriaceae</taxon>
        <taxon>Cafeteria</taxon>
    </lineage>
</organism>
<feature type="region of interest" description="Disordered" evidence="7">
    <location>
        <begin position="76"/>
        <end position="101"/>
    </location>
</feature>
<dbReference type="FunFam" id="3.40.50.300:FF:000043">
    <property type="entry name" value="Vacuolar protein sorting-associated protein 4"/>
    <property type="match status" value="1"/>
</dbReference>
<evidence type="ECO:0000256" key="2">
    <source>
        <dbReference type="ARBA" id="ARBA00006914"/>
    </source>
</evidence>
<dbReference type="GO" id="GO:0010008">
    <property type="term" value="C:endosome membrane"/>
    <property type="evidence" value="ECO:0007669"/>
    <property type="project" value="UniProtKB-SubCell"/>
</dbReference>
<comment type="caution">
    <text evidence="12">The sequence shown here is derived from an EMBL/GenBank/DDBJ whole genome shotgun (WGS) entry which is preliminary data.</text>
</comment>
<evidence type="ECO:0000313" key="15">
    <source>
        <dbReference type="Proteomes" id="UP000323011"/>
    </source>
</evidence>
<evidence type="ECO:0000256" key="6">
    <source>
        <dbReference type="ARBA" id="ARBA00023136"/>
    </source>
</evidence>
<evidence type="ECO:0000256" key="1">
    <source>
        <dbReference type="ARBA" id="ARBA00004481"/>
    </source>
</evidence>
<keyword evidence="15" id="KW-1185">Reference proteome</keyword>
<dbReference type="Gene3D" id="3.40.50.300">
    <property type="entry name" value="P-loop containing nucleotide triphosphate hydrolases"/>
    <property type="match status" value="1"/>
</dbReference>
<accession>A0A5A8E4Z8</accession>
<dbReference type="InterPro" id="IPR027417">
    <property type="entry name" value="P-loop_NTPase"/>
</dbReference>
<protein>
    <recommendedName>
        <fullName evidence="18">Vesicle-fusing ATPase</fullName>
    </recommendedName>
</protein>
<dbReference type="FunFam" id="1.10.8.60:FF:000015">
    <property type="entry name" value="vacuolar protein sorting-associated protein 4A"/>
    <property type="match status" value="1"/>
</dbReference>
<comment type="similarity">
    <text evidence="2">Belongs to the AAA ATPase family.</text>
</comment>
<evidence type="ECO:0000256" key="4">
    <source>
        <dbReference type="ARBA" id="ARBA00022753"/>
    </source>
</evidence>
<evidence type="ECO:0000259" key="9">
    <source>
        <dbReference type="SMART" id="SM00745"/>
    </source>
</evidence>
<dbReference type="OrthoDB" id="29072at2759"/>
<dbReference type="Proteomes" id="UP000322899">
    <property type="component" value="Unassembled WGS sequence"/>
</dbReference>
<gene>
    <name evidence="13" type="ORF">FNF27_00997</name>
    <name evidence="12" type="ORF">FNF28_00927</name>
    <name evidence="10" type="ORF">FNF29_01243</name>
    <name evidence="11" type="ORF">FNF31_00437</name>
</gene>
<dbReference type="EMBL" id="VLTO01000003">
    <property type="protein sequence ID" value="KAA0177826.1"/>
    <property type="molecule type" value="Genomic_DNA"/>
</dbReference>
<dbReference type="Pfam" id="PF04212">
    <property type="entry name" value="MIT"/>
    <property type="match status" value="1"/>
</dbReference>
<dbReference type="InterPro" id="IPR003593">
    <property type="entry name" value="AAA+_ATPase"/>
</dbReference>
<evidence type="ECO:0000256" key="3">
    <source>
        <dbReference type="ARBA" id="ARBA00022741"/>
    </source>
</evidence>
<comment type="subcellular location">
    <subcellularLocation>
        <location evidence="1">Endosome membrane</location>
        <topology evidence="1">Peripheral membrane protein</topology>
    </subcellularLocation>
</comment>
<dbReference type="Pfam" id="PF17862">
    <property type="entry name" value="AAA_lid_3"/>
    <property type="match status" value="1"/>
</dbReference>
<evidence type="ECO:0000313" key="16">
    <source>
        <dbReference type="Proteomes" id="UP000324907"/>
    </source>
</evidence>
<dbReference type="AlphaFoldDB" id="A0A5A8E4Z8"/>
<dbReference type="Pfam" id="PF00004">
    <property type="entry name" value="AAA"/>
    <property type="match status" value="1"/>
</dbReference>
<dbReference type="SUPFAM" id="SSF116846">
    <property type="entry name" value="MIT domain"/>
    <property type="match status" value="1"/>
</dbReference>
<dbReference type="InterPro" id="IPR036181">
    <property type="entry name" value="MIT_dom_sf"/>
</dbReference>
<dbReference type="EMBL" id="VLTL01000008">
    <property type="protein sequence ID" value="KAA0171160.1"/>
    <property type="molecule type" value="Genomic_DNA"/>
</dbReference>
<evidence type="ECO:0000313" key="14">
    <source>
        <dbReference type="Proteomes" id="UP000322899"/>
    </source>
</evidence>
<dbReference type="PANTHER" id="PTHR23074">
    <property type="entry name" value="AAA DOMAIN-CONTAINING"/>
    <property type="match status" value="1"/>
</dbReference>
<evidence type="ECO:0000313" key="10">
    <source>
        <dbReference type="EMBL" id="KAA0156452.1"/>
    </source>
</evidence>
<dbReference type="PANTHER" id="PTHR23074:SF83">
    <property type="entry name" value="VACUOLAR PROTEIN SORTING-ASSOCIATED PROTEIN 4A"/>
    <property type="match status" value="1"/>
</dbReference>
<keyword evidence="4" id="KW-0967">Endosome</keyword>
<reference evidence="14 15" key="1">
    <citation type="submission" date="2019-07" db="EMBL/GenBank/DDBJ databases">
        <title>Genomes of Cafeteria roenbergensis.</title>
        <authorList>
            <person name="Fischer M.G."/>
            <person name="Hackl T."/>
            <person name="Roman M."/>
        </authorList>
    </citation>
    <scope>NUCLEOTIDE SEQUENCE [LARGE SCALE GENOMIC DNA]</scope>
    <source>
        <strain evidence="10 15">BVI</strain>
        <strain evidence="11 17">Cflag</strain>
        <strain evidence="13 14">E4-10P</strain>
        <strain evidence="12 16">RCC970-E3</strain>
    </source>
</reference>
<dbReference type="InterPro" id="IPR007330">
    <property type="entry name" value="MIT_dom"/>
</dbReference>
<dbReference type="SMART" id="SM00382">
    <property type="entry name" value="AAA"/>
    <property type="match status" value="1"/>
</dbReference>
<evidence type="ECO:0000313" key="12">
    <source>
        <dbReference type="EMBL" id="KAA0171160.1"/>
    </source>
</evidence>
<dbReference type="SMART" id="SM00745">
    <property type="entry name" value="MIT"/>
    <property type="match status" value="1"/>
</dbReference>
<dbReference type="InterPro" id="IPR050304">
    <property type="entry name" value="MT-severing_AAA_ATPase"/>
</dbReference>